<name>A0A7I9VF95_9ACTN</name>
<evidence type="ECO:0000313" key="3">
    <source>
        <dbReference type="Proteomes" id="UP000444960"/>
    </source>
</evidence>
<keyword evidence="1" id="KW-0812">Transmembrane</keyword>
<feature type="transmembrane region" description="Helical" evidence="1">
    <location>
        <begin position="15"/>
        <end position="33"/>
    </location>
</feature>
<dbReference type="AlphaFoldDB" id="A0A7I9VF95"/>
<accession>A0A7I9VF95</accession>
<dbReference type="Proteomes" id="UP000444960">
    <property type="component" value="Unassembled WGS sequence"/>
</dbReference>
<reference evidence="3" key="1">
    <citation type="submission" date="2019-06" db="EMBL/GenBank/DDBJ databases">
        <title>Gordonia isolated from sludge of a wastewater treatment plant.</title>
        <authorList>
            <person name="Tamura T."/>
            <person name="Aoyama K."/>
            <person name="Kang Y."/>
            <person name="Saito S."/>
            <person name="Akiyama N."/>
            <person name="Yazawa K."/>
            <person name="Gonoi T."/>
            <person name="Mikami Y."/>
        </authorList>
    </citation>
    <scope>NUCLEOTIDE SEQUENCE [LARGE SCALE GENOMIC DNA]</scope>
    <source>
        <strain evidence="3">NBRC 107696</strain>
    </source>
</reference>
<proteinExistence type="predicted"/>
<protein>
    <submittedName>
        <fullName evidence="2">Uncharacterized protein</fullName>
    </submittedName>
</protein>
<sequence>MVVAGAAPPTVTWRFVYGGIVLALWIGAAVCAVMGPTWAAVAVAVIAGIGTVLFAANVWAEHHIVGKPDVTAGPDGLTAGSWTIPWDDVRSCGFVTGPWRYKLLNPQMYETERSDATSLIVTRRTADDNGRQIQVGYTLYEHHTDNLDEFLAAVRRYAPSSDDQFGRSTRDYVVDPAVNGRLVAQWAAEGRLTVTNRRGKEKLLFDGAGIRAGRDTIAWGSVAALGAVTDSHTTKMNGVSTGTTYTHRLVIVSTEVDRKGRNVTLRPEYASDYVPPLEQLVPVLQGILPSLSITDKRRSLG</sequence>
<evidence type="ECO:0000256" key="1">
    <source>
        <dbReference type="SAM" id="Phobius"/>
    </source>
</evidence>
<organism evidence="2 3">
    <name type="scientific">Gordonia spumicola</name>
    <dbReference type="NCBI Taxonomy" id="589161"/>
    <lineage>
        <taxon>Bacteria</taxon>
        <taxon>Bacillati</taxon>
        <taxon>Actinomycetota</taxon>
        <taxon>Actinomycetes</taxon>
        <taxon>Mycobacteriales</taxon>
        <taxon>Gordoniaceae</taxon>
        <taxon>Gordonia</taxon>
    </lineage>
</organism>
<gene>
    <name evidence="2" type="ORF">nbrc107696_41360</name>
</gene>
<keyword evidence="1" id="KW-1133">Transmembrane helix</keyword>
<keyword evidence="1" id="KW-0472">Membrane</keyword>
<dbReference type="EMBL" id="BJOV01000005">
    <property type="protein sequence ID" value="GEE03690.1"/>
    <property type="molecule type" value="Genomic_DNA"/>
</dbReference>
<evidence type="ECO:0000313" key="2">
    <source>
        <dbReference type="EMBL" id="GEE03690.1"/>
    </source>
</evidence>
<keyword evidence="3" id="KW-1185">Reference proteome</keyword>
<comment type="caution">
    <text evidence="2">The sequence shown here is derived from an EMBL/GenBank/DDBJ whole genome shotgun (WGS) entry which is preliminary data.</text>
</comment>
<feature type="transmembrane region" description="Helical" evidence="1">
    <location>
        <begin position="40"/>
        <end position="60"/>
    </location>
</feature>